<dbReference type="GO" id="GO:0005905">
    <property type="term" value="C:clathrin-coated pit"/>
    <property type="evidence" value="ECO:0007669"/>
    <property type="project" value="UniProtKB-SubCell"/>
</dbReference>
<gene>
    <name evidence="11" type="ORF">A4U43_C10F12040</name>
</gene>
<dbReference type="SUPFAM" id="SSF89009">
    <property type="entry name" value="GAT-like domain"/>
    <property type="match status" value="1"/>
</dbReference>
<evidence type="ECO:0000256" key="2">
    <source>
        <dbReference type="ARBA" id="ARBA00004555"/>
    </source>
</evidence>
<dbReference type="PANTHER" id="PTHR22951:SF12">
    <property type="entry name" value="OS05G0426100 PROTEIN"/>
    <property type="match status" value="1"/>
</dbReference>
<dbReference type="FunFam" id="1.25.40.90:FF:000019">
    <property type="entry name" value="Clathrin coat assembly protein"/>
    <property type="match status" value="1"/>
</dbReference>
<dbReference type="FunFam" id="1.20.58.150:FF:000005">
    <property type="entry name" value="putative clathrin assembly protein At2g25430"/>
    <property type="match status" value="1"/>
</dbReference>
<evidence type="ECO:0000313" key="11">
    <source>
        <dbReference type="EMBL" id="ONK56719.1"/>
    </source>
</evidence>
<evidence type="ECO:0000256" key="1">
    <source>
        <dbReference type="ARBA" id="ARBA00004132"/>
    </source>
</evidence>
<evidence type="ECO:0000259" key="10">
    <source>
        <dbReference type="PROSITE" id="PS50942"/>
    </source>
</evidence>
<keyword evidence="6" id="KW-0472">Membrane</keyword>
<dbReference type="GO" id="GO:0072583">
    <property type="term" value="P:clathrin-dependent endocytosis"/>
    <property type="evidence" value="ECO:0007669"/>
    <property type="project" value="InterPro"/>
</dbReference>
<dbReference type="CDD" id="cd16987">
    <property type="entry name" value="ANTH_N_AP180_plant"/>
    <property type="match status" value="1"/>
</dbReference>
<evidence type="ECO:0000256" key="5">
    <source>
        <dbReference type="ARBA" id="ARBA00023034"/>
    </source>
</evidence>
<evidence type="ECO:0000313" key="12">
    <source>
        <dbReference type="Proteomes" id="UP000243459"/>
    </source>
</evidence>
<dbReference type="Proteomes" id="UP000243459">
    <property type="component" value="Chromosome 10"/>
</dbReference>
<dbReference type="OrthoDB" id="44015at2759"/>
<dbReference type="SUPFAM" id="SSF48464">
    <property type="entry name" value="ENTH/VHS domain"/>
    <property type="match status" value="1"/>
</dbReference>
<sequence length="647" mass="73622">MRFRFILSYVDYHKSPSLPPTVLRFQQNLKQRAEGEKRTPLPCPLFSSPIPTKTMAPSKIQKAIGSVKDQTSIGLAKVSNTGSSISDLEVAIVKATRHDEYPAEERHIQQILSLTSYAHRYISQCVCFLSRRLSRTRSWTVALKTLILVHRLLWDGDAAYEQEIFFATRRGTRMLNLSEFRDTSRLDAWDFSAFVRTYGRYLDEMLEFRMHGKRGRGRSRSRSQEMHGETLVMDEEGREIEKAMMAVRKIPETQLKDMRTEKIFTWTHHLQQLLDRFLACRPTGSAKNNRIVTVALHPLLRESYQLYYDLQEAIDIFLDRFMELEIRDCVRIQEIFSRLSKQFDELDRFYSWCKSSGISRSSELPNIEKITQKKLDVMDEFLRDRSNLSKKPFKNLEQLTNEEDEARRRAEELARQSSVKALPEPEPELELKQEEVVAEEEEVSGPLAIVTVEEEVDFLNMRDDAVTVEDRGDDLALALFEGHTAPTTSAPVWEAFTDDTADWETALVQSASNLSGQKAVLGGGFDLLLLDGMYSQPPNRTMMGFWEGAGSASSVALPKATPMLALPAPPTASGGGEVTGGDPFTASLSVPAPSYVQMAEMERKQSFLWEEQAMWQQYAANGMQGQVSLQQTQHYGMYPGGGYYQSF</sequence>
<dbReference type="GO" id="GO:0005545">
    <property type="term" value="F:1-phosphatidylinositol binding"/>
    <property type="evidence" value="ECO:0007669"/>
    <property type="project" value="InterPro"/>
</dbReference>
<dbReference type="InterPro" id="IPR008942">
    <property type="entry name" value="ENTH_VHS"/>
</dbReference>
<evidence type="ECO:0000256" key="6">
    <source>
        <dbReference type="ARBA" id="ARBA00023136"/>
    </source>
</evidence>
<protein>
    <recommendedName>
        <fullName evidence="10">ENTH domain-containing protein</fullName>
    </recommendedName>
</protein>
<keyword evidence="8" id="KW-0968">Cytoplasmic vesicle</keyword>
<dbReference type="InterPro" id="IPR048050">
    <property type="entry name" value="ANTH_N_plant"/>
</dbReference>
<organism evidence="11 12">
    <name type="scientific">Asparagus officinalis</name>
    <name type="common">Garden asparagus</name>
    <dbReference type="NCBI Taxonomy" id="4686"/>
    <lineage>
        <taxon>Eukaryota</taxon>
        <taxon>Viridiplantae</taxon>
        <taxon>Streptophyta</taxon>
        <taxon>Embryophyta</taxon>
        <taxon>Tracheophyta</taxon>
        <taxon>Spermatophyta</taxon>
        <taxon>Magnoliopsida</taxon>
        <taxon>Liliopsida</taxon>
        <taxon>Asparagales</taxon>
        <taxon>Asparagaceae</taxon>
        <taxon>Asparagoideae</taxon>
        <taxon>Asparagus</taxon>
    </lineage>
</organism>
<evidence type="ECO:0000256" key="8">
    <source>
        <dbReference type="ARBA" id="ARBA00023329"/>
    </source>
</evidence>
<dbReference type="InterPro" id="IPR014712">
    <property type="entry name" value="ANTH_dom_sf"/>
</dbReference>
<name>A0A5P1E2N6_ASPOF</name>
<dbReference type="GO" id="GO:0005794">
    <property type="term" value="C:Golgi apparatus"/>
    <property type="evidence" value="ECO:0007669"/>
    <property type="project" value="UniProtKB-SubCell"/>
</dbReference>
<dbReference type="Gene3D" id="1.25.40.90">
    <property type="match status" value="1"/>
</dbReference>
<dbReference type="PROSITE" id="PS50942">
    <property type="entry name" value="ENTH"/>
    <property type="match status" value="1"/>
</dbReference>
<evidence type="ECO:0000256" key="7">
    <source>
        <dbReference type="ARBA" id="ARBA00023176"/>
    </source>
</evidence>
<dbReference type="SMART" id="SM00273">
    <property type="entry name" value="ENTH"/>
    <property type="match status" value="1"/>
</dbReference>
<dbReference type="GO" id="GO:0048268">
    <property type="term" value="P:clathrin coat assembly"/>
    <property type="evidence" value="ECO:0007669"/>
    <property type="project" value="InterPro"/>
</dbReference>
<dbReference type="OMA" id="LEFRMQS"/>
<evidence type="ECO:0000256" key="9">
    <source>
        <dbReference type="SAM" id="MobiDB-lite"/>
    </source>
</evidence>
<feature type="region of interest" description="Disordered" evidence="9">
    <location>
        <begin position="399"/>
        <end position="430"/>
    </location>
</feature>
<comment type="subcellular location">
    <subcellularLocation>
        <location evidence="1">Cytoplasmic vesicle</location>
        <location evidence="1">Clathrin-coated vesicle</location>
    </subcellularLocation>
    <subcellularLocation>
        <location evidence="2">Golgi apparatus</location>
    </subcellularLocation>
    <subcellularLocation>
        <location evidence="3">Membrane</location>
        <location evidence="3">Clathrin-coated pit</location>
    </subcellularLocation>
</comment>
<dbReference type="InterPro" id="IPR011417">
    <property type="entry name" value="ANTH_dom"/>
</dbReference>
<dbReference type="GO" id="GO:0005546">
    <property type="term" value="F:phosphatidylinositol-4,5-bisphosphate binding"/>
    <property type="evidence" value="ECO:0007669"/>
    <property type="project" value="TreeGrafter"/>
</dbReference>
<keyword evidence="5" id="KW-0333">Golgi apparatus</keyword>
<keyword evidence="7" id="KW-0168">Coated pit</keyword>
<feature type="domain" description="ENTH" evidence="10">
    <location>
        <begin position="80"/>
        <end position="216"/>
    </location>
</feature>
<dbReference type="EMBL" id="CM007390">
    <property type="protein sequence ID" value="ONK56719.1"/>
    <property type="molecule type" value="Genomic_DNA"/>
</dbReference>
<dbReference type="InterPro" id="IPR013809">
    <property type="entry name" value="ENTH"/>
</dbReference>
<dbReference type="AlphaFoldDB" id="A0A5P1E2N6"/>
<feature type="compositionally biased region" description="Basic and acidic residues" evidence="9">
    <location>
        <begin position="405"/>
        <end position="414"/>
    </location>
</feature>
<dbReference type="GO" id="GO:0006900">
    <property type="term" value="P:vesicle budding from membrane"/>
    <property type="evidence" value="ECO:0007669"/>
    <property type="project" value="TreeGrafter"/>
</dbReference>
<keyword evidence="12" id="KW-1185">Reference proteome</keyword>
<accession>A0A5P1E2N6</accession>
<proteinExistence type="predicted"/>
<dbReference type="Gene3D" id="1.20.58.150">
    <property type="entry name" value="ANTH domain"/>
    <property type="match status" value="1"/>
</dbReference>
<dbReference type="GO" id="GO:0030136">
    <property type="term" value="C:clathrin-coated vesicle"/>
    <property type="evidence" value="ECO:0007669"/>
    <property type="project" value="UniProtKB-SubCell"/>
</dbReference>
<evidence type="ECO:0000256" key="4">
    <source>
        <dbReference type="ARBA" id="ARBA00022583"/>
    </source>
</evidence>
<reference evidence="12" key="1">
    <citation type="journal article" date="2017" name="Nat. Commun.">
        <title>The asparagus genome sheds light on the origin and evolution of a young Y chromosome.</title>
        <authorList>
            <person name="Harkess A."/>
            <person name="Zhou J."/>
            <person name="Xu C."/>
            <person name="Bowers J.E."/>
            <person name="Van der Hulst R."/>
            <person name="Ayyampalayam S."/>
            <person name="Mercati F."/>
            <person name="Riccardi P."/>
            <person name="McKain M.R."/>
            <person name="Kakrana A."/>
            <person name="Tang H."/>
            <person name="Ray J."/>
            <person name="Groenendijk J."/>
            <person name="Arikit S."/>
            <person name="Mathioni S.M."/>
            <person name="Nakano M."/>
            <person name="Shan H."/>
            <person name="Telgmann-Rauber A."/>
            <person name="Kanno A."/>
            <person name="Yue Z."/>
            <person name="Chen H."/>
            <person name="Li W."/>
            <person name="Chen Y."/>
            <person name="Xu X."/>
            <person name="Zhang Y."/>
            <person name="Luo S."/>
            <person name="Chen H."/>
            <person name="Gao J."/>
            <person name="Mao Z."/>
            <person name="Pires J.C."/>
            <person name="Luo M."/>
            <person name="Kudrna D."/>
            <person name="Wing R.A."/>
            <person name="Meyers B.C."/>
            <person name="Yi K."/>
            <person name="Kong H."/>
            <person name="Lavrijsen P."/>
            <person name="Sunseri F."/>
            <person name="Falavigna A."/>
            <person name="Ye Y."/>
            <person name="Leebens-Mack J.H."/>
            <person name="Chen G."/>
        </authorList>
    </citation>
    <scope>NUCLEOTIDE SEQUENCE [LARGE SCALE GENOMIC DNA]</scope>
    <source>
        <strain evidence="12">cv. DH0086</strain>
    </source>
</reference>
<dbReference type="PANTHER" id="PTHR22951">
    <property type="entry name" value="CLATHRIN ASSEMBLY PROTEIN"/>
    <property type="match status" value="1"/>
</dbReference>
<evidence type="ECO:0000256" key="3">
    <source>
        <dbReference type="ARBA" id="ARBA00004600"/>
    </source>
</evidence>
<dbReference type="GO" id="GO:0032050">
    <property type="term" value="F:clathrin heavy chain binding"/>
    <property type="evidence" value="ECO:0007669"/>
    <property type="project" value="TreeGrafter"/>
</dbReference>
<dbReference type="Pfam" id="PF07651">
    <property type="entry name" value="ANTH"/>
    <property type="match status" value="1"/>
</dbReference>
<dbReference type="Gramene" id="ONK56719">
    <property type="protein sequence ID" value="ONK56719"/>
    <property type="gene ID" value="A4U43_C10F12040"/>
</dbReference>
<keyword evidence="4" id="KW-0254">Endocytosis</keyword>
<dbReference type="InterPro" id="IPR045192">
    <property type="entry name" value="AP180-like"/>
</dbReference>
<dbReference type="GO" id="GO:0000149">
    <property type="term" value="F:SNARE binding"/>
    <property type="evidence" value="ECO:0007669"/>
    <property type="project" value="TreeGrafter"/>
</dbReference>